<dbReference type="RefSeq" id="WP_003323465.1">
    <property type="nucleotide sequence ID" value="NZ_ALPT02000021.1"/>
</dbReference>
<dbReference type="EMBL" id="ALPT02000021">
    <property type="protein sequence ID" value="KGA97776.1"/>
    <property type="molecule type" value="Genomic_DNA"/>
</dbReference>
<proteinExistence type="inferred from homology"/>
<evidence type="ECO:0000313" key="7">
    <source>
        <dbReference type="EMBL" id="KGA97776.1"/>
    </source>
</evidence>
<feature type="domain" description="N-acetyltransferase" evidence="6">
    <location>
        <begin position="7"/>
        <end position="151"/>
    </location>
</feature>
<organism evidence="7 9">
    <name type="scientific">Alkalihalobacillus alcalophilus ATCC 27647 = CGMCC 1.3604</name>
    <dbReference type="NCBI Taxonomy" id="1218173"/>
    <lineage>
        <taxon>Bacteria</taxon>
        <taxon>Bacillati</taxon>
        <taxon>Bacillota</taxon>
        <taxon>Bacilli</taxon>
        <taxon>Bacillales</taxon>
        <taxon>Bacillaceae</taxon>
        <taxon>Alkalihalobacillus</taxon>
    </lineage>
</organism>
<name>A0A094WLS6_ALKAL</name>
<dbReference type="EMBL" id="JALP01000121">
    <property type="protein sequence ID" value="THG90758.1"/>
    <property type="molecule type" value="Genomic_DNA"/>
</dbReference>
<evidence type="ECO:0000313" key="8">
    <source>
        <dbReference type="EMBL" id="THG90758.1"/>
    </source>
</evidence>
<dbReference type="NCBIfam" id="TIGR01575">
    <property type="entry name" value="rimI"/>
    <property type="match status" value="1"/>
</dbReference>
<dbReference type="eggNOG" id="COG0456">
    <property type="taxonomic scope" value="Bacteria"/>
</dbReference>
<evidence type="ECO:0000313" key="9">
    <source>
        <dbReference type="Proteomes" id="UP000002754"/>
    </source>
</evidence>
<evidence type="ECO:0000259" key="6">
    <source>
        <dbReference type="PROSITE" id="PS51186"/>
    </source>
</evidence>
<dbReference type="GO" id="GO:0008999">
    <property type="term" value="F:protein-N-terminal-alanine acetyltransferase activity"/>
    <property type="evidence" value="ECO:0007669"/>
    <property type="project" value="UniProtKB-EC"/>
</dbReference>
<evidence type="ECO:0000313" key="10">
    <source>
        <dbReference type="Proteomes" id="UP000297014"/>
    </source>
</evidence>
<dbReference type="PANTHER" id="PTHR43420:SF44">
    <property type="entry name" value="ACETYLTRANSFERASE YPEA"/>
    <property type="match status" value="1"/>
</dbReference>
<dbReference type="Proteomes" id="UP000297014">
    <property type="component" value="Unassembled WGS sequence"/>
</dbReference>
<dbReference type="STRING" id="1218173.BALCAV_0208050"/>
<keyword evidence="2 5" id="KW-0963">Cytoplasm</keyword>
<comment type="caution">
    <text evidence="7">The sequence shown here is derived from an EMBL/GenBank/DDBJ whole genome shotgun (WGS) entry which is preliminary data.</text>
</comment>
<comment type="similarity">
    <text evidence="1 5">Belongs to the acetyltransferase family. RimI subfamily.</text>
</comment>
<comment type="subcellular location">
    <subcellularLocation>
        <location evidence="5">Cytoplasm</location>
    </subcellularLocation>
</comment>
<dbReference type="SUPFAM" id="SSF55729">
    <property type="entry name" value="Acyl-CoA N-acyltransferases (Nat)"/>
    <property type="match status" value="1"/>
</dbReference>
<evidence type="ECO:0000256" key="5">
    <source>
        <dbReference type="RuleBase" id="RU363094"/>
    </source>
</evidence>
<comment type="catalytic activity">
    <reaction evidence="5">
        <text>N-terminal L-alanyl-[ribosomal protein bS18] + acetyl-CoA = N-terminal N(alpha)-acetyl-L-alanyl-[ribosomal protein bS18] + CoA + H(+)</text>
        <dbReference type="Rhea" id="RHEA:43756"/>
        <dbReference type="Rhea" id="RHEA-COMP:10676"/>
        <dbReference type="Rhea" id="RHEA-COMP:10677"/>
        <dbReference type="ChEBI" id="CHEBI:15378"/>
        <dbReference type="ChEBI" id="CHEBI:57287"/>
        <dbReference type="ChEBI" id="CHEBI:57288"/>
        <dbReference type="ChEBI" id="CHEBI:64718"/>
        <dbReference type="ChEBI" id="CHEBI:83683"/>
        <dbReference type="EC" id="2.3.1.266"/>
    </reaction>
</comment>
<accession>A0A094WLS6</accession>
<dbReference type="Pfam" id="PF00583">
    <property type="entry name" value="Acetyltransf_1"/>
    <property type="match status" value="1"/>
</dbReference>
<dbReference type="InterPro" id="IPR050680">
    <property type="entry name" value="YpeA/RimI_acetyltransf"/>
</dbReference>
<reference evidence="8 10" key="2">
    <citation type="submission" date="2014-01" db="EMBL/GenBank/DDBJ databases">
        <title>Draft genome sequencing of Bacillus alcalophilus CGMCC 1.3604.</title>
        <authorList>
            <person name="Yang J."/>
            <person name="Diao L."/>
            <person name="Yang S."/>
        </authorList>
    </citation>
    <scope>NUCLEOTIDE SEQUENCE [LARGE SCALE GENOMIC DNA]</scope>
    <source>
        <strain evidence="8 10">CGMCC 1.3604</strain>
    </source>
</reference>
<evidence type="ECO:0000256" key="4">
    <source>
        <dbReference type="ARBA" id="ARBA00023315"/>
    </source>
</evidence>
<evidence type="ECO:0000256" key="1">
    <source>
        <dbReference type="ARBA" id="ARBA00005395"/>
    </source>
</evidence>
<dbReference type="InterPro" id="IPR006464">
    <property type="entry name" value="AcTrfase_RimI/Ard1"/>
</dbReference>
<protein>
    <recommendedName>
        <fullName evidence="5">[Ribosomal protein bS18]-alanine N-acetyltransferase</fullName>
        <ecNumber evidence="5">2.3.1.266</ecNumber>
    </recommendedName>
</protein>
<comment type="function">
    <text evidence="5">Acetylates the N-terminal alanine of ribosomal protein bS18.</text>
</comment>
<sequence length="151" mass="17542">MIEQNKASIRFMIKDDIEKIVEVEQNAFTTPWTHEVFEQELEVNKFAHYLVYEKDEKIVGYCGVWIITEEAQVTNIAVHSDFRGHGYGEELLDYALSYSKLMGANRISLEVRLSNIVAQNLYKKLGFQPGGIRKNYYADNQEDALVMWVKL</sequence>
<reference evidence="7 9" key="1">
    <citation type="journal article" date="2014" name="Genome Announc.">
        <title>Draft Genome Sequence of Bacillus alcalophilus AV1934, a Classic Alkaliphile Isolated from Human Feces in 1934.</title>
        <authorList>
            <person name="Attie O."/>
            <person name="Jayaprakash A."/>
            <person name="Shah H."/>
            <person name="Paulsen I.T."/>
            <person name="Morino M."/>
            <person name="Takahashi Y."/>
            <person name="Narumi I."/>
            <person name="Sachidanandam R."/>
            <person name="Satoh K."/>
            <person name="Ito M."/>
            <person name="Krulwich T.A."/>
        </authorList>
    </citation>
    <scope>NUCLEOTIDE SEQUENCE [LARGE SCALE GENOMIC DNA]</scope>
    <source>
        <strain evidence="7 9">AV1934</strain>
    </source>
</reference>
<evidence type="ECO:0000256" key="3">
    <source>
        <dbReference type="ARBA" id="ARBA00022679"/>
    </source>
</evidence>
<keyword evidence="9" id="KW-1185">Reference proteome</keyword>
<evidence type="ECO:0000256" key="2">
    <source>
        <dbReference type="ARBA" id="ARBA00022490"/>
    </source>
</evidence>
<dbReference type="EC" id="2.3.1.266" evidence="5"/>
<dbReference type="AlphaFoldDB" id="A0A094WLS6"/>
<dbReference type="OrthoDB" id="9794566at2"/>
<gene>
    <name evidence="8" type="ORF">AJ85_09000</name>
    <name evidence="7" type="ORF">BALCAV_0208050</name>
</gene>
<dbReference type="GO" id="GO:0005737">
    <property type="term" value="C:cytoplasm"/>
    <property type="evidence" value="ECO:0007669"/>
    <property type="project" value="UniProtKB-SubCell"/>
</dbReference>
<keyword evidence="4" id="KW-0012">Acyltransferase</keyword>
<dbReference type="InterPro" id="IPR000182">
    <property type="entry name" value="GNAT_dom"/>
</dbReference>
<dbReference type="Proteomes" id="UP000002754">
    <property type="component" value="Unassembled WGS sequence"/>
</dbReference>
<dbReference type="Gene3D" id="3.40.630.30">
    <property type="match status" value="1"/>
</dbReference>
<keyword evidence="3 7" id="KW-0808">Transferase</keyword>
<dbReference type="InterPro" id="IPR016181">
    <property type="entry name" value="Acyl_CoA_acyltransferase"/>
</dbReference>
<dbReference type="CDD" id="cd04301">
    <property type="entry name" value="NAT_SF"/>
    <property type="match status" value="1"/>
</dbReference>
<dbReference type="PANTHER" id="PTHR43420">
    <property type="entry name" value="ACETYLTRANSFERASE"/>
    <property type="match status" value="1"/>
</dbReference>
<dbReference type="PROSITE" id="PS51186">
    <property type="entry name" value="GNAT"/>
    <property type="match status" value="1"/>
</dbReference>